<name>A0A174C790_9FIRM</name>
<evidence type="ECO:0000256" key="2">
    <source>
        <dbReference type="ARBA" id="ARBA00022475"/>
    </source>
</evidence>
<dbReference type="eggNOG" id="COG2919">
    <property type="taxonomic scope" value="Bacteria"/>
</dbReference>
<gene>
    <name evidence="10" type="ORF">ERS852385_02114</name>
</gene>
<evidence type="ECO:0000256" key="1">
    <source>
        <dbReference type="ARBA" id="ARBA00004401"/>
    </source>
</evidence>
<keyword evidence="11" id="KW-1185">Reference proteome</keyword>
<keyword evidence="3 10" id="KW-0132">Cell division</keyword>
<evidence type="ECO:0000256" key="7">
    <source>
        <dbReference type="ARBA" id="ARBA00023306"/>
    </source>
</evidence>
<comment type="subcellular location">
    <subcellularLocation>
        <location evidence="1">Cell membrane</location>
        <topology evidence="1">Single-pass type II membrane protein</topology>
    </subcellularLocation>
</comment>
<dbReference type="GO" id="GO:0005886">
    <property type="term" value="C:plasma membrane"/>
    <property type="evidence" value="ECO:0007669"/>
    <property type="project" value="UniProtKB-SubCell"/>
</dbReference>
<evidence type="ECO:0000256" key="9">
    <source>
        <dbReference type="SAM" id="Phobius"/>
    </source>
</evidence>
<dbReference type="Pfam" id="PF04999">
    <property type="entry name" value="FtsL"/>
    <property type="match status" value="1"/>
</dbReference>
<evidence type="ECO:0000256" key="8">
    <source>
        <dbReference type="SAM" id="MobiDB-lite"/>
    </source>
</evidence>
<organism evidence="10 11">
    <name type="scientific">Mitsuokella jalaludinii</name>
    <dbReference type="NCBI Taxonomy" id="187979"/>
    <lineage>
        <taxon>Bacteria</taxon>
        <taxon>Bacillati</taxon>
        <taxon>Bacillota</taxon>
        <taxon>Negativicutes</taxon>
        <taxon>Selenomonadales</taxon>
        <taxon>Selenomonadaceae</taxon>
        <taxon>Mitsuokella</taxon>
    </lineage>
</organism>
<keyword evidence="2" id="KW-1003">Cell membrane</keyword>
<dbReference type="OrthoDB" id="1631560at2"/>
<dbReference type="AlphaFoldDB" id="A0A174C790"/>
<dbReference type="RefSeq" id="WP_055162912.1">
    <property type="nucleotide sequence ID" value="NZ_CABIWZ010000027.1"/>
</dbReference>
<keyword evidence="6 9" id="KW-0472">Membrane</keyword>
<proteinExistence type="predicted"/>
<evidence type="ECO:0000313" key="11">
    <source>
        <dbReference type="Proteomes" id="UP000095546"/>
    </source>
</evidence>
<dbReference type="EMBL" id="CYYU01000027">
    <property type="protein sequence ID" value="CUO09371.1"/>
    <property type="molecule type" value="Genomic_DNA"/>
</dbReference>
<reference evidence="10 11" key="1">
    <citation type="submission" date="2015-09" db="EMBL/GenBank/DDBJ databases">
        <authorList>
            <consortium name="Pathogen Informatics"/>
        </authorList>
    </citation>
    <scope>NUCLEOTIDE SEQUENCE [LARGE SCALE GENOMIC DNA]</scope>
    <source>
        <strain evidence="10 11">2789STDY5608828</strain>
    </source>
</reference>
<keyword evidence="4 9" id="KW-0812">Transmembrane</keyword>
<evidence type="ECO:0000256" key="5">
    <source>
        <dbReference type="ARBA" id="ARBA00022989"/>
    </source>
</evidence>
<dbReference type="Proteomes" id="UP000095546">
    <property type="component" value="Unassembled WGS sequence"/>
</dbReference>
<dbReference type="STRING" id="187979.ERS852385_02114"/>
<feature type="region of interest" description="Disordered" evidence="8">
    <location>
        <begin position="1"/>
        <end position="23"/>
    </location>
</feature>
<keyword evidence="5 9" id="KW-1133">Transmembrane helix</keyword>
<evidence type="ECO:0000256" key="3">
    <source>
        <dbReference type="ARBA" id="ARBA00022618"/>
    </source>
</evidence>
<sequence>MLERQDESYQEVPVHQAEEHKPERQEMFVHRVLNTSLRSHFQVLFIVTALLAMLVTIGSGISASRGYTLVETQSEATRIEQEHERLNVEIAKLKNPERIKAIAESQLGMQVPKKTYFSHESK</sequence>
<accession>A0A174C790</accession>
<evidence type="ECO:0000256" key="4">
    <source>
        <dbReference type="ARBA" id="ARBA00022692"/>
    </source>
</evidence>
<evidence type="ECO:0000256" key="6">
    <source>
        <dbReference type="ARBA" id="ARBA00023136"/>
    </source>
</evidence>
<dbReference type="InterPro" id="IPR011922">
    <property type="entry name" value="Cell_div_FtsL"/>
</dbReference>
<protein>
    <submittedName>
        <fullName evidence="10">Cell division protein</fullName>
    </submittedName>
</protein>
<feature type="transmembrane region" description="Helical" evidence="9">
    <location>
        <begin position="41"/>
        <end position="61"/>
    </location>
</feature>
<keyword evidence="7" id="KW-0131">Cell cycle</keyword>
<dbReference type="GO" id="GO:0051301">
    <property type="term" value="P:cell division"/>
    <property type="evidence" value="ECO:0007669"/>
    <property type="project" value="UniProtKB-KW"/>
</dbReference>
<evidence type="ECO:0000313" key="10">
    <source>
        <dbReference type="EMBL" id="CUO09371.1"/>
    </source>
</evidence>